<dbReference type="PROSITE" id="PS50162">
    <property type="entry name" value="RECA_2"/>
    <property type="match status" value="1"/>
</dbReference>
<dbReference type="Gene3D" id="3.40.50.300">
    <property type="entry name" value="P-loop containing nucleotide triphosphate hydrolases"/>
    <property type="match status" value="1"/>
</dbReference>
<comment type="subcellular location">
    <subcellularLocation>
        <location evidence="1">Nucleus</location>
    </subcellularLocation>
</comment>
<evidence type="ECO:0000313" key="5">
    <source>
        <dbReference type="Proteomes" id="UP000256964"/>
    </source>
</evidence>
<sequence>MRIQQLVPPLGSELADALQQIGIKTDTDLLLAHDPLTIFAKLPAGHGVTLQQFRDLLAQVLELAAAPSVYGDKLLEQEMKRQEDIYADDMLLGVPEVDALLGGFNPPRVIELSGDSGSGKTALALQVALRHLTRTANTSVLWIDSGGEFSPERVALLLEQLEGPSSATALERLQVSLAFDIEAAHEVLEAVRQALSAANDTEEPYDSAHASPVTRCIVIDNITSLLGPTLSATSSQGHAIMTTFMRQLRAFADSFSLTILVINTSTRVGPRNPHAMNTEAVFETGRKPGLGPSFTFMTDATLWLARRSRDEREGEADSTMHTAEVFRSRLTRSKTWAQFKIRNGLLVSA</sequence>
<dbReference type="STRING" id="139420.A0A371DWQ7"/>
<accession>A0A371DWQ7</accession>
<dbReference type="GO" id="GO:0005524">
    <property type="term" value="F:ATP binding"/>
    <property type="evidence" value="ECO:0007669"/>
    <property type="project" value="InterPro"/>
</dbReference>
<dbReference type="GO" id="GO:0005815">
    <property type="term" value="C:microtubule organizing center"/>
    <property type="evidence" value="ECO:0007669"/>
    <property type="project" value="TreeGrafter"/>
</dbReference>
<dbReference type="SMART" id="SM00382">
    <property type="entry name" value="AAA"/>
    <property type="match status" value="1"/>
</dbReference>
<keyword evidence="2" id="KW-0539">Nucleus</keyword>
<dbReference type="OrthoDB" id="336321at2759"/>
<dbReference type="GO" id="GO:0140664">
    <property type="term" value="F:ATP-dependent DNA damage sensor activity"/>
    <property type="evidence" value="ECO:0007669"/>
    <property type="project" value="InterPro"/>
</dbReference>
<dbReference type="InterPro" id="IPR027417">
    <property type="entry name" value="P-loop_NTPase"/>
</dbReference>
<dbReference type="Pfam" id="PF13481">
    <property type="entry name" value="AAA_25"/>
    <property type="match status" value="1"/>
</dbReference>
<keyword evidence="4" id="KW-0378">Hydrolase</keyword>
<dbReference type="GO" id="GO:0003697">
    <property type="term" value="F:single-stranded DNA binding"/>
    <property type="evidence" value="ECO:0007669"/>
    <property type="project" value="TreeGrafter"/>
</dbReference>
<dbReference type="GO" id="GO:0007131">
    <property type="term" value="P:reciprocal meiotic recombination"/>
    <property type="evidence" value="ECO:0007669"/>
    <property type="project" value="TreeGrafter"/>
</dbReference>
<dbReference type="InterPro" id="IPR051988">
    <property type="entry name" value="HRR_RAD51_Paralog"/>
</dbReference>
<dbReference type="GO" id="GO:0000724">
    <property type="term" value="P:double-strand break repair via homologous recombination"/>
    <property type="evidence" value="ECO:0007669"/>
    <property type="project" value="TreeGrafter"/>
</dbReference>
<keyword evidence="5" id="KW-1185">Reference proteome</keyword>
<dbReference type="PANTHER" id="PTHR46457:SF1">
    <property type="entry name" value="DNA REPAIR PROTEIN RAD51 HOMOLOG 4"/>
    <property type="match status" value="1"/>
</dbReference>
<proteinExistence type="predicted"/>
<dbReference type="InterPro" id="IPR003593">
    <property type="entry name" value="AAA+_ATPase"/>
</dbReference>
<protein>
    <submittedName>
        <fullName evidence="4">P-loop containing nucleoside triphosphate hydrolase protein</fullName>
    </submittedName>
</protein>
<feature type="domain" description="RecA family profile 1" evidence="3">
    <location>
        <begin position="86"/>
        <end position="265"/>
    </location>
</feature>
<dbReference type="GO" id="GO:0000400">
    <property type="term" value="F:four-way junction DNA binding"/>
    <property type="evidence" value="ECO:0007669"/>
    <property type="project" value="TreeGrafter"/>
</dbReference>
<dbReference type="SUPFAM" id="SSF52540">
    <property type="entry name" value="P-loop containing nucleoside triphosphate hydrolases"/>
    <property type="match status" value="1"/>
</dbReference>
<dbReference type="GO" id="GO:0016787">
    <property type="term" value="F:hydrolase activity"/>
    <property type="evidence" value="ECO:0007669"/>
    <property type="project" value="UniProtKB-KW"/>
</dbReference>
<organism evidence="4 5">
    <name type="scientific">Lentinus brumalis</name>
    <dbReference type="NCBI Taxonomy" id="2498619"/>
    <lineage>
        <taxon>Eukaryota</taxon>
        <taxon>Fungi</taxon>
        <taxon>Dikarya</taxon>
        <taxon>Basidiomycota</taxon>
        <taxon>Agaricomycotina</taxon>
        <taxon>Agaricomycetes</taxon>
        <taxon>Polyporales</taxon>
        <taxon>Polyporaceae</taxon>
        <taxon>Lentinus</taxon>
    </lineage>
</organism>
<dbReference type="GO" id="GO:0000723">
    <property type="term" value="P:telomere maintenance"/>
    <property type="evidence" value="ECO:0007669"/>
    <property type="project" value="TreeGrafter"/>
</dbReference>
<gene>
    <name evidence="4" type="ORF">OH76DRAFT_1459706</name>
</gene>
<evidence type="ECO:0000256" key="1">
    <source>
        <dbReference type="ARBA" id="ARBA00004123"/>
    </source>
</evidence>
<dbReference type="GO" id="GO:0033063">
    <property type="term" value="C:Rad51B-Rad51C-Rad51D-XRCC2 complex"/>
    <property type="evidence" value="ECO:0007669"/>
    <property type="project" value="TreeGrafter"/>
</dbReference>
<dbReference type="Proteomes" id="UP000256964">
    <property type="component" value="Unassembled WGS sequence"/>
</dbReference>
<reference evidence="4 5" key="1">
    <citation type="journal article" date="2018" name="Biotechnol. Biofuels">
        <title>Integrative visual omics of the white-rot fungus Polyporus brumalis exposes the biotechnological potential of its oxidative enzymes for delignifying raw plant biomass.</title>
        <authorList>
            <person name="Miyauchi S."/>
            <person name="Rancon A."/>
            <person name="Drula E."/>
            <person name="Hage H."/>
            <person name="Chaduli D."/>
            <person name="Favel A."/>
            <person name="Grisel S."/>
            <person name="Henrissat B."/>
            <person name="Herpoel-Gimbert I."/>
            <person name="Ruiz-Duenas F.J."/>
            <person name="Chevret D."/>
            <person name="Hainaut M."/>
            <person name="Lin J."/>
            <person name="Wang M."/>
            <person name="Pangilinan J."/>
            <person name="Lipzen A."/>
            <person name="Lesage-Meessen L."/>
            <person name="Navarro D."/>
            <person name="Riley R."/>
            <person name="Grigoriev I.V."/>
            <person name="Zhou S."/>
            <person name="Raouche S."/>
            <person name="Rosso M.N."/>
        </authorList>
    </citation>
    <scope>NUCLEOTIDE SEQUENCE [LARGE SCALE GENOMIC DNA]</scope>
    <source>
        <strain evidence="4 5">BRFM 1820</strain>
    </source>
</reference>
<dbReference type="EMBL" id="KZ857379">
    <property type="protein sequence ID" value="RDX56980.1"/>
    <property type="molecule type" value="Genomic_DNA"/>
</dbReference>
<dbReference type="PANTHER" id="PTHR46457">
    <property type="entry name" value="DNA REPAIR PROTEIN RAD51 HOMOLOG 4"/>
    <property type="match status" value="1"/>
</dbReference>
<evidence type="ECO:0000313" key="4">
    <source>
        <dbReference type="EMBL" id="RDX56980.1"/>
    </source>
</evidence>
<evidence type="ECO:0000256" key="2">
    <source>
        <dbReference type="ARBA" id="ARBA00023242"/>
    </source>
</evidence>
<dbReference type="AlphaFoldDB" id="A0A371DWQ7"/>
<dbReference type="GO" id="GO:0005657">
    <property type="term" value="C:replication fork"/>
    <property type="evidence" value="ECO:0007669"/>
    <property type="project" value="TreeGrafter"/>
</dbReference>
<name>A0A371DWQ7_9APHY</name>
<dbReference type="InterPro" id="IPR020588">
    <property type="entry name" value="RecA_ATP-bd"/>
</dbReference>
<dbReference type="GO" id="GO:0042148">
    <property type="term" value="P:DNA strand invasion"/>
    <property type="evidence" value="ECO:0007669"/>
    <property type="project" value="TreeGrafter"/>
</dbReference>
<evidence type="ECO:0000259" key="3">
    <source>
        <dbReference type="PROSITE" id="PS50162"/>
    </source>
</evidence>